<keyword evidence="8" id="KW-0418">Kinase</keyword>
<dbReference type="GO" id="GO:0016787">
    <property type="term" value="F:hydrolase activity"/>
    <property type="evidence" value="ECO:0007669"/>
    <property type="project" value="UniProtKB-KW"/>
</dbReference>
<proteinExistence type="predicted"/>
<feature type="transmembrane region" description="Helical" evidence="14">
    <location>
        <begin position="281"/>
        <end position="300"/>
    </location>
</feature>
<dbReference type="CDD" id="cd01948">
    <property type="entry name" value="EAL"/>
    <property type="match status" value="1"/>
</dbReference>
<evidence type="ECO:0000313" key="20">
    <source>
        <dbReference type="Proteomes" id="UP000193870"/>
    </source>
</evidence>
<dbReference type="SUPFAM" id="SSF141868">
    <property type="entry name" value="EAL domain-like"/>
    <property type="match status" value="1"/>
</dbReference>
<dbReference type="CDD" id="cd00130">
    <property type="entry name" value="PAS"/>
    <property type="match status" value="2"/>
</dbReference>
<evidence type="ECO:0000256" key="14">
    <source>
        <dbReference type="SAM" id="Phobius"/>
    </source>
</evidence>
<evidence type="ECO:0000256" key="6">
    <source>
        <dbReference type="ARBA" id="ARBA00022692"/>
    </source>
</evidence>
<dbReference type="EC" id="2.7.13.3" evidence="3"/>
<dbReference type="GO" id="GO:0005524">
    <property type="term" value="F:ATP binding"/>
    <property type="evidence" value="ECO:0007669"/>
    <property type="project" value="UniProtKB-KW"/>
</dbReference>
<dbReference type="SUPFAM" id="SSF55785">
    <property type="entry name" value="PYP-like sensor domain (PAS domain)"/>
    <property type="match status" value="2"/>
</dbReference>
<evidence type="ECO:0000256" key="11">
    <source>
        <dbReference type="ARBA" id="ARBA00023136"/>
    </source>
</evidence>
<feature type="transmembrane region" description="Helical" evidence="14">
    <location>
        <begin position="114"/>
        <end position="134"/>
    </location>
</feature>
<dbReference type="Gene3D" id="3.30.450.20">
    <property type="entry name" value="PAS domain"/>
    <property type="match status" value="2"/>
</dbReference>
<keyword evidence="19" id="KW-0378">Hydrolase</keyword>
<feature type="domain" description="PAC" evidence="16">
    <location>
        <begin position="542"/>
        <end position="595"/>
    </location>
</feature>
<dbReference type="SMART" id="SM00091">
    <property type="entry name" value="PAS"/>
    <property type="match status" value="2"/>
</dbReference>
<dbReference type="InterPro" id="IPR035965">
    <property type="entry name" value="PAS-like_dom_sf"/>
</dbReference>
<dbReference type="SMART" id="SM00086">
    <property type="entry name" value="PAC"/>
    <property type="match status" value="2"/>
</dbReference>
<evidence type="ECO:0000256" key="12">
    <source>
        <dbReference type="ARBA" id="ARBA00059827"/>
    </source>
</evidence>
<dbReference type="InterPro" id="IPR007895">
    <property type="entry name" value="MASE1"/>
</dbReference>
<comment type="catalytic activity">
    <reaction evidence="1">
        <text>ATP + protein L-histidine = ADP + protein N-phospho-L-histidine.</text>
        <dbReference type="EC" id="2.7.13.3"/>
    </reaction>
</comment>
<dbReference type="InterPro" id="IPR029787">
    <property type="entry name" value="Nucleotide_cyclase"/>
</dbReference>
<dbReference type="EMBL" id="FWFV01000001">
    <property type="protein sequence ID" value="SLN13675.1"/>
    <property type="molecule type" value="Genomic_DNA"/>
</dbReference>
<dbReference type="RefSeq" id="WP_139214924.1">
    <property type="nucleotide sequence ID" value="NZ_FOPF01000001.1"/>
</dbReference>
<feature type="transmembrane region" description="Helical" evidence="14">
    <location>
        <begin position="44"/>
        <end position="63"/>
    </location>
</feature>
<dbReference type="PROSITE" id="PS50887">
    <property type="entry name" value="GGDEF"/>
    <property type="match status" value="1"/>
</dbReference>
<evidence type="ECO:0000256" key="1">
    <source>
        <dbReference type="ARBA" id="ARBA00000085"/>
    </source>
</evidence>
<feature type="transmembrane region" description="Helical" evidence="14">
    <location>
        <begin position="187"/>
        <end position="209"/>
    </location>
</feature>
<keyword evidence="11 14" id="KW-0472">Membrane</keyword>
<dbReference type="InterPro" id="IPR013767">
    <property type="entry name" value="PAS_fold"/>
</dbReference>
<evidence type="ECO:0000259" key="18">
    <source>
        <dbReference type="PROSITE" id="PS50887"/>
    </source>
</evidence>
<dbReference type="InterPro" id="IPR043128">
    <property type="entry name" value="Rev_trsase/Diguanyl_cyclase"/>
</dbReference>
<dbReference type="PROSITE" id="PS50883">
    <property type="entry name" value="EAL"/>
    <property type="match status" value="1"/>
</dbReference>
<keyword evidence="5" id="KW-0808">Transferase</keyword>
<dbReference type="InterPro" id="IPR000014">
    <property type="entry name" value="PAS"/>
</dbReference>
<dbReference type="Pfam" id="PF08447">
    <property type="entry name" value="PAS_3"/>
    <property type="match status" value="1"/>
</dbReference>
<comment type="function">
    <text evidence="12">Putative oxygen sensor; modulates the activity of FixJ, a transcriptional activator of nitrogen fixation fixK gene. FixL probably acts as a kinase that phosphorylates FixJ.</text>
</comment>
<dbReference type="InterPro" id="IPR052155">
    <property type="entry name" value="Biofilm_reg_signaling"/>
</dbReference>
<keyword evidence="10 14" id="KW-1133">Transmembrane helix</keyword>
<dbReference type="GO" id="GO:0006355">
    <property type="term" value="P:regulation of DNA-templated transcription"/>
    <property type="evidence" value="ECO:0007669"/>
    <property type="project" value="InterPro"/>
</dbReference>
<evidence type="ECO:0000256" key="2">
    <source>
        <dbReference type="ARBA" id="ARBA00004651"/>
    </source>
</evidence>
<keyword evidence="20" id="KW-1185">Reference proteome</keyword>
<dbReference type="CDD" id="cd01949">
    <property type="entry name" value="GGDEF"/>
    <property type="match status" value="1"/>
</dbReference>
<organism evidence="19 20">
    <name type="scientific">Palleronia marisminoris</name>
    <dbReference type="NCBI Taxonomy" id="315423"/>
    <lineage>
        <taxon>Bacteria</taxon>
        <taxon>Pseudomonadati</taxon>
        <taxon>Pseudomonadota</taxon>
        <taxon>Alphaproteobacteria</taxon>
        <taxon>Rhodobacterales</taxon>
        <taxon>Roseobacteraceae</taxon>
        <taxon>Palleronia</taxon>
    </lineage>
</organism>
<feature type="domain" description="PAS" evidence="15">
    <location>
        <begin position="335"/>
        <end position="405"/>
    </location>
</feature>
<dbReference type="InterPro" id="IPR000160">
    <property type="entry name" value="GGDEF_dom"/>
</dbReference>
<dbReference type="GO" id="GO:0004673">
    <property type="term" value="F:protein histidine kinase activity"/>
    <property type="evidence" value="ECO:0007669"/>
    <property type="project" value="UniProtKB-EC"/>
</dbReference>
<accession>A0A1Y5RBV1</accession>
<dbReference type="SUPFAM" id="SSF55073">
    <property type="entry name" value="Nucleotide cyclase"/>
    <property type="match status" value="1"/>
</dbReference>
<evidence type="ECO:0000259" key="17">
    <source>
        <dbReference type="PROSITE" id="PS50883"/>
    </source>
</evidence>
<keyword evidence="7" id="KW-0547">Nucleotide-binding</keyword>
<keyword evidence="4" id="KW-1003">Cell membrane</keyword>
<feature type="transmembrane region" description="Helical" evidence="14">
    <location>
        <begin position="307"/>
        <end position="323"/>
    </location>
</feature>
<dbReference type="PROSITE" id="PS50113">
    <property type="entry name" value="PAC"/>
    <property type="match status" value="1"/>
</dbReference>
<dbReference type="InterPro" id="IPR001610">
    <property type="entry name" value="PAC"/>
</dbReference>
<evidence type="ECO:0000256" key="5">
    <source>
        <dbReference type="ARBA" id="ARBA00022679"/>
    </source>
</evidence>
<comment type="subcellular location">
    <subcellularLocation>
        <location evidence="2">Cell membrane</location>
        <topology evidence="2">Multi-pass membrane protein</topology>
    </subcellularLocation>
</comment>
<feature type="domain" description="GGDEF" evidence="18">
    <location>
        <begin position="627"/>
        <end position="760"/>
    </location>
</feature>
<dbReference type="NCBIfam" id="TIGR00254">
    <property type="entry name" value="GGDEF"/>
    <property type="match status" value="1"/>
</dbReference>
<evidence type="ECO:0000256" key="13">
    <source>
        <dbReference type="ARBA" id="ARBA00070616"/>
    </source>
</evidence>
<dbReference type="FunFam" id="3.30.450.20:FF:000060">
    <property type="entry name" value="Sensor protein FixL"/>
    <property type="match status" value="1"/>
</dbReference>
<dbReference type="PANTHER" id="PTHR44757:SF2">
    <property type="entry name" value="BIOFILM ARCHITECTURE MAINTENANCE PROTEIN MBAA"/>
    <property type="match status" value="1"/>
</dbReference>
<dbReference type="PROSITE" id="PS50112">
    <property type="entry name" value="PAS"/>
    <property type="match status" value="2"/>
</dbReference>
<feature type="transmembrane region" description="Helical" evidence="14">
    <location>
        <begin position="154"/>
        <end position="175"/>
    </location>
</feature>
<evidence type="ECO:0000256" key="7">
    <source>
        <dbReference type="ARBA" id="ARBA00022741"/>
    </source>
</evidence>
<evidence type="ECO:0000256" key="10">
    <source>
        <dbReference type="ARBA" id="ARBA00022989"/>
    </source>
</evidence>
<feature type="transmembrane region" description="Helical" evidence="14">
    <location>
        <begin position="221"/>
        <end position="240"/>
    </location>
</feature>
<protein>
    <recommendedName>
        <fullName evidence="13">Sensor protein FixL</fullName>
        <ecNumber evidence="3">2.7.13.3</ecNumber>
    </recommendedName>
</protein>
<evidence type="ECO:0000256" key="3">
    <source>
        <dbReference type="ARBA" id="ARBA00012438"/>
    </source>
</evidence>
<feature type="domain" description="EAL" evidence="17">
    <location>
        <begin position="769"/>
        <end position="1020"/>
    </location>
</feature>
<dbReference type="PANTHER" id="PTHR44757">
    <property type="entry name" value="DIGUANYLATE CYCLASE DGCP"/>
    <property type="match status" value="1"/>
</dbReference>
<dbReference type="InterPro" id="IPR000700">
    <property type="entry name" value="PAS-assoc_C"/>
</dbReference>
<dbReference type="SMART" id="SM00052">
    <property type="entry name" value="EAL"/>
    <property type="match status" value="1"/>
</dbReference>
<dbReference type="SMART" id="SM00267">
    <property type="entry name" value="GGDEF"/>
    <property type="match status" value="1"/>
</dbReference>
<dbReference type="Pfam" id="PF00989">
    <property type="entry name" value="PAS"/>
    <property type="match status" value="1"/>
</dbReference>
<feature type="domain" description="PAS" evidence="15">
    <location>
        <begin position="463"/>
        <end position="538"/>
    </location>
</feature>
<evidence type="ECO:0000256" key="9">
    <source>
        <dbReference type="ARBA" id="ARBA00022840"/>
    </source>
</evidence>
<dbReference type="InterPro" id="IPR035919">
    <property type="entry name" value="EAL_sf"/>
</dbReference>
<evidence type="ECO:0000256" key="4">
    <source>
        <dbReference type="ARBA" id="ARBA00022475"/>
    </source>
</evidence>
<dbReference type="FunFam" id="3.30.70.270:FF:000001">
    <property type="entry name" value="Diguanylate cyclase domain protein"/>
    <property type="match status" value="1"/>
</dbReference>
<name>A0A1Y5RBV1_9RHOB</name>
<dbReference type="Pfam" id="PF00563">
    <property type="entry name" value="EAL"/>
    <property type="match status" value="1"/>
</dbReference>
<dbReference type="AlphaFoldDB" id="A0A1Y5RBV1"/>
<feature type="transmembrane region" description="Helical" evidence="14">
    <location>
        <begin position="75"/>
        <end position="94"/>
    </location>
</feature>
<dbReference type="NCBIfam" id="TIGR00229">
    <property type="entry name" value="sensory_box"/>
    <property type="match status" value="2"/>
</dbReference>
<sequence length="1029" mass="112034">MNTPASVDIAPLLLSTAGSVLAIAVFLALISLGRKRIKKRSVLLWSRGVALFAAYWMTAVLGLQWASVSGAGSPVWPAAGVGVAGLLLGGWRLWPAILIGRLAAAFVTGSDQPIWAEVLIASANTGAAVVAVLILKGWRPADLRLTAMQDVVRLTLAIAAGAAMAAVVGTGVLAFSSELDPRRAIQICFGWWLGNSSGALLVAPIMLTWSYPAAWRMSGRQWLGLVGLLATAALVSHEIFFEHRFTVLRTWYVYPILIWIAVSYRVSGVALALMIVSTAAIWSATIGAGAFATITASALAQVVLAQQFAVITSVAALVLAAAADERRGLEALRHHEARESSIADTAVDPIMVINDRGIIVFCNPAAVRAFGYDRSEMLGQNVSLLMPDPHRSAHDGYLEEYVRTGEARTIGVGRQVEGRRKDGSTFPIDLSVAEWQAGGSRFFTGIMRDQTERVQADNAVRSSERRMSIAIEASGGAIYEQTIPASSDIYVSPQLRDMFGYDEFPVTAEQFDEWVSDQVHPDDRARRDVLREEFLAGREQRFEVELRMRHADGNWIWVRSFAQAIERDGDGRVRRLSGMLIDITERKLAESQVEHLARHDVLTGLSNRSVFADQLVEATQQADVGTSCAALILLDLDDFKSINDTHGHPVGDSILRLVTERLTSSIRTGDSVARLGGDEFAIVVPNARSREGVAELAQRLRHALAQPASINGMELEVSASLGFALYPDDAGTVDLLMRHADLALYEAKKNGRGRVCSFQPELEAAATHHVQVETALRQGIRNNELMLHYQPQVNVETGQVHCVEALVRWCRDGTMIAPDDFIRTAERSNLIRTLGAWVIREACRQQALWRADGIDVKIAVNVSAAEASAEDYVTNLDRAVAEFGVPSETLELEFTEGFLMDPESKQVQSFLRACEARGITLAIDDFGIGYSSLSYLARLPISKIKIDRSFLSEIDLPDEALIEAVVTLGRRLNKRVVAEGVETKAQMDFLSHLGCDDVQGFYLCRPGSAADIEPFLSRSAVPARSAAAG</sequence>
<evidence type="ECO:0000256" key="8">
    <source>
        <dbReference type="ARBA" id="ARBA00022777"/>
    </source>
</evidence>
<dbReference type="Gene3D" id="3.20.20.450">
    <property type="entry name" value="EAL domain"/>
    <property type="match status" value="1"/>
</dbReference>
<dbReference type="STRING" id="315423.SAMN04488020_101199"/>
<evidence type="ECO:0000259" key="15">
    <source>
        <dbReference type="PROSITE" id="PS50112"/>
    </source>
</evidence>
<dbReference type="OrthoDB" id="9814202at2"/>
<dbReference type="Gene3D" id="3.30.70.270">
    <property type="match status" value="1"/>
</dbReference>
<dbReference type="GO" id="GO:0005886">
    <property type="term" value="C:plasma membrane"/>
    <property type="evidence" value="ECO:0007669"/>
    <property type="project" value="UniProtKB-SubCell"/>
</dbReference>
<feature type="transmembrane region" description="Helical" evidence="14">
    <location>
        <begin position="12"/>
        <end position="32"/>
    </location>
</feature>
<evidence type="ECO:0000259" key="16">
    <source>
        <dbReference type="PROSITE" id="PS50113"/>
    </source>
</evidence>
<dbReference type="Proteomes" id="UP000193870">
    <property type="component" value="Unassembled WGS sequence"/>
</dbReference>
<dbReference type="Pfam" id="PF05231">
    <property type="entry name" value="MASE1"/>
    <property type="match status" value="1"/>
</dbReference>
<dbReference type="Pfam" id="PF00990">
    <property type="entry name" value="GGDEF"/>
    <property type="match status" value="1"/>
</dbReference>
<dbReference type="InterPro" id="IPR001633">
    <property type="entry name" value="EAL_dom"/>
</dbReference>
<dbReference type="InterPro" id="IPR013655">
    <property type="entry name" value="PAS_fold_3"/>
</dbReference>
<keyword evidence="9" id="KW-0067">ATP-binding</keyword>
<gene>
    <name evidence="19" type="primary">gmr_2</name>
    <name evidence="19" type="ORF">PAM7066_00201</name>
</gene>
<reference evidence="19 20" key="1">
    <citation type="submission" date="2017-03" db="EMBL/GenBank/DDBJ databases">
        <authorList>
            <person name="Afonso C.L."/>
            <person name="Miller P.J."/>
            <person name="Scott M.A."/>
            <person name="Spackman E."/>
            <person name="Goraichik I."/>
            <person name="Dimitrov K.M."/>
            <person name="Suarez D.L."/>
            <person name="Swayne D.E."/>
        </authorList>
    </citation>
    <scope>NUCLEOTIDE SEQUENCE [LARGE SCALE GENOMIC DNA]</scope>
    <source>
        <strain evidence="19 20">CECT 7066</strain>
    </source>
</reference>
<keyword evidence="6 14" id="KW-0812">Transmembrane</keyword>
<evidence type="ECO:0000313" key="19">
    <source>
        <dbReference type="EMBL" id="SLN13675.1"/>
    </source>
</evidence>